<dbReference type="AlphaFoldDB" id="A0A814KWK2"/>
<sequence>MKQQIYSLHLSNKDTCRQIDTFLSFLPLNELSHLQTLILTQIEKENIIKLKSMLALSTNLLSFKLISSEIDEDEIIFILPLSNLQKLSILSLRSFQIHIQQTTGITHLTIFNYSLEQLIYQLFQYVPMLTYPNIEYISKYNRSMKNNENIHKHNAIYLEKLIIGEFKYDFKDFANFIKQIPNLKISDKSSICIYTTPYLSNTFQMEPDTITYFRTISYKSNLFDKVTNLILTHQSIIDKCQYHFPNVTSLTLISSDEVINDSLEKIDFIQCLKMTVNLSKLIHLDIPKYQKIILSGNLLELLKESSQLSSMKIDPFDLTLLYNNEELCEYLKKMIKKLNIYKYFTTYM</sequence>
<keyword evidence="3" id="KW-1185">Reference proteome</keyword>
<reference evidence="2" key="1">
    <citation type="submission" date="2021-02" db="EMBL/GenBank/DDBJ databases">
        <authorList>
            <person name="Nowell W R."/>
        </authorList>
    </citation>
    <scope>NUCLEOTIDE SEQUENCE</scope>
</reference>
<comment type="caution">
    <text evidence="2">The sequence shown here is derived from an EMBL/GenBank/DDBJ whole genome shotgun (WGS) entry which is preliminary data.</text>
</comment>
<organism evidence="2 3">
    <name type="scientific">Rotaria sordida</name>
    <dbReference type="NCBI Taxonomy" id="392033"/>
    <lineage>
        <taxon>Eukaryota</taxon>
        <taxon>Metazoa</taxon>
        <taxon>Spiralia</taxon>
        <taxon>Gnathifera</taxon>
        <taxon>Rotifera</taxon>
        <taxon>Eurotatoria</taxon>
        <taxon>Bdelloidea</taxon>
        <taxon>Philodinida</taxon>
        <taxon>Philodinidae</taxon>
        <taxon>Rotaria</taxon>
    </lineage>
</organism>
<name>A0A814KWK2_9BILA</name>
<evidence type="ECO:0000313" key="1">
    <source>
        <dbReference type="EMBL" id="CAF0982693.1"/>
    </source>
</evidence>
<dbReference type="Proteomes" id="UP000663870">
    <property type="component" value="Unassembled WGS sequence"/>
</dbReference>
<dbReference type="EMBL" id="CAJNOH010000282">
    <property type="protein sequence ID" value="CAF0982693.1"/>
    <property type="molecule type" value="Genomic_DNA"/>
</dbReference>
<gene>
    <name evidence="2" type="ORF">JXQ802_LOCUS16943</name>
    <name evidence="1" type="ORF">PYM288_LOCUS13699</name>
</gene>
<evidence type="ECO:0000313" key="3">
    <source>
        <dbReference type="Proteomes" id="UP000663870"/>
    </source>
</evidence>
<evidence type="ECO:0000313" key="2">
    <source>
        <dbReference type="EMBL" id="CAF1056653.1"/>
    </source>
</evidence>
<protein>
    <submittedName>
        <fullName evidence="2">Uncharacterized protein</fullName>
    </submittedName>
</protein>
<dbReference type="EMBL" id="CAJNOL010000420">
    <property type="protein sequence ID" value="CAF1056653.1"/>
    <property type="molecule type" value="Genomic_DNA"/>
</dbReference>
<dbReference type="Proteomes" id="UP000663854">
    <property type="component" value="Unassembled WGS sequence"/>
</dbReference>
<proteinExistence type="predicted"/>
<accession>A0A814KWK2</accession>